<dbReference type="SUPFAM" id="SSF51735">
    <property type="entry name" value="NAD(P)-binding Rossmann-fold domains"/>
    <property type="match status" value="1"/>
</dbReference>
<dbReference type="PANTHER" id="PTHR43943:SF2">
    <property type="entry name" value="DEHYDROGENASE_REDUCTASE 4"/>
    <property type="match status" value="1"/>
</dbReference>
<dbReference type="AlphaFoldDB" id="A0A9Q3VV70"/>
<dbReference type="FunFam" id="3.40.50.720:FF:000084">
    <property type="entry name" value="Short-chain dehydrogenase reductase"/>
    <property type="match status" value="1"/>
</dbReference>
<dbReference type="NCBIfam" id="NF005559">
    <property type="entry name" value="PRK07231.1"/>
    <property type="match status" value="1"/>
</dbReference>
<dbReference type="RefSeq" id="WP_232652434.1">
    <property type="nucleotide sequence ID" value="NZ_JAJSBI010000020.1"/>
</dbReference>
<reference evidence="3" key="1">
    <citation type="submission" date="2021-12" db="EMBL/GenBank/DDBJ databases">
        <authorList>
            <person name="Lee J.-H."/>
            <person name="Kim S.-B."/>
        </authorList>
    </citation>
    <scope>NUCLEOTIDE SEQUENCE</scope>
    <source>
        <strain evidence="3">NR30</strain>
    </source>
</reference>
<proteinExistence type="inferred from homology"/>
<dbReference type="PRINTS" id="PR00080">
    <property type="entry name" value="SDRFAMILY"/>
</dbReference>
<accession>A0A9Q3VV70</accession>
<dbReference type="EMBL" id="JAJSBI010000020">
    <property type="protein sequence ID" value="MCD9878209.1"/>
    <property type="molecule type" value="Genomic_DNA"/>
</dbReference>
<dbReference type="InterPro" id="IPR036291">
    <property type="entry name" value="NAD(P)-bd_dom_sf"/>
</dbReference>
<dbReference type="InterPro" id="IPR020904">
    <property type="entry name" value="Sc_DH/Rdtase_CS"/>
</dbReference>
<keyword evidence="4" id="KW-1185">Reference proteome</keyword>
<evidence type="ECO:0000256" key="1">
    <source>
        <dbReference type="ARBA" id="ARBA00006484"/>
    </source>
</evidence>
<keyword evidence="2" id="KW-0560">Oxidoreductase</keyword>
<evidence type="ECO:0000256" key="2">
    <source>
        <dbReference type="ARBA" id="ARBA00023002"/>
    </source>
</evidence>
<comment type="similarity">
    <text evidence="1">Belongs to the short-chain dehydrogenases/reductases (SDR) family.</text>
</comment>
<organism evidence="3 4">
    <name type="scientific">Streptomyces guryensis</name>
    <dbReference type="NCBI Taxonomy" id="2886947"/>
    <lineage>
        <taxon>Bacteria</taxon>
        <taxon>Bacillati</taxon>
        <taxon>Actinomycetota</taxon>
        <taxon>Actinomycetes</taxon>
        <taxon>Kitasatosporales</taxon>
        <taxon>Streptomycetaceae</taxon>
        <taxon>Streptomyces</taxon>
    </lineage>
</organism>
<dbReference type="GO" id="GO:0016491">
    <property type="term" value="F:oxidoreductase activity"/>
    <property type="evidence" value="ECO:0007669"/>
    <property type="project" value="UniProtKB-KW"/>
</dbReference>
<evidence type="ECO:0000313" key="3">
    <source>
        <dbReference type="EMBL" id="MCD9878209.1"/>
    </source>
</evidence>
<dbReference type="Gene3D" id="3.40.50.720">
    <property type="entry name" value="NAD(P)-binding Rossmann-like Domain"/>
    <property type="match status" value="1"/>
</dbReference>
<name>A0A9Q3VV70_9ACTN</name>
<dbReference type="PRINTS" id="PR00081">
    <property type="entry name" value="GDHRDH"/>
</dbReference>
<comment type="caution">
    <text evidence="3">The sequence shown here is derived from an EMBL/GenBank/DDBJ whole genome shotgun (WGS) entry which is preliminary data.</text>
</comment>
<evidence type="ECO:0000313" key="4">
    <source>
        <dbReference type="Proteomes" id="UP001108029"/>
    </source>
</evidence>
<dbReference type="PROSITE" id="PS00061">
    <property type="entry name" value="ADH_SHORT"/>
    <property type="match status" value="1"/>
</dbReference>
<dbReference type="InterPro" id="IPR002347">
    <property type="entry name" value="SDR_fam"/>
</dbReference>
<dbReference type="Pfam" id="PF13561">
    <property type="entry name" value="adh_short_C2"/>
    <property type="match status" value="1"/>
</dbReference>
<dbReference type="CDD" id="cd05233">
    <property type="entry name" value="SDR_c"/>
    <property type="match status" value="1"/>
</dbReference>
<dbReference type="PANTHER" id="PTHR43943">
    <property type="entry name" value="DEHYDROGENASE/REDUCTASE (SDR FAMILY) MEMBER 4"/>
    <property type="match status" value="1"/>
</dbReference>
<protein>
    <submittedName>
        <fullName evidence="3">SDR family oxidoreductase</fullName>
    </submittedName>
</protein>
<dbReference type="Proteomes" id="UP001108029">
    <property type="component" value="Unassembled WGS sequence"/>
</dbReference>
<sequence length="257" mass="26846">MSTAVSPTRFRGRVALVTGASRGIGYAVAERLVAEGARVCVTARSAGPLAEAVERLGGPRHAVAVAGKADDDAHRAEAVERTLAAFGRLDVLVNNTGINPVFGPVLDLTESAWRKVFDVNVLAALGWLRRAREAWMGEHGGSVVNMTAVAGLKPATGIGVYGASKAALIHLTEQLGQELGPHIRVNSVAPAVVKTRFASKLYEDREQQLTAEYALRRLGTPEDIAAAVAYLASDDASWVTGQTLVVDGGLTTVGGGI</sequence>
<gene>
    <name evidence="3" type="ORF">LJ657_32260</name>
</gene>